<feature type="region of interest" description="Disordered" evidence="1">
    <location>
        <begin position="1"/>
        <end position="32"/>
    </location>
</feature>
<gene>
    <name evidence="2" type="ORF">IHE55_20805</name>
</gene>
<evidence type="ECO:0000256" key="1">
    <source>
        <dbReference type="SAM" id="MobiDB-lite"/>
    </source>
</evidence>
<organism evidence="2 3">
    <name type="scientific">Streptomyces pactum</name>
    <dbReference type="NCBI Taxonomy" id="68249"/>
    <lineage>
        <taxon>Bacteria</taxon>
        <taxon>Bacillati</taxon>
        <taxon>Actinomycetota</taxon>
        <taxon>Actinomycetes</taxon>
        <taxon>Kitasatosporales</taxon>
        <taxon>Streptomycetaceae</taxon>
        <taxon>Streptomyces</taxon>
    </lineage>
</organism>
<dbReference type="EMBL" id="JACYXC010000001">
    <property type="protein sequence ID" value="MBH5337068.1"/>
    <property type="molecule type" value="Genomic_DNA"/>
</dbReference>
<evidence type="ECO:0000313" key="2">
    <source>
        <dbReference type="EMBL" id="MBH5337068.1"/>
    </source>
</evidence>
<evidence type="ECO:0000313" key="3">
    <source>
        <dbReference type="Proteomes" id="UP000807371"/>
    </source>
</evidence>
<feature type="compositionally biased region" description="Low complexity" evidence="1">
    <location>
        <begin position="9"/>
        <end position="20"/>
    </location>
</feature>
<sequence length="515" mass="51774">MRGEEKPGAPEGETGAPGRAKPGPRHAAPRKSVLSRLQMPAGKAIALAAMPTAVLMGLGFTPQLANANPRAEERFKAGPCVTRSDEAARDGQEAEKDREREDGTAGDADTGPGGDAESGRGTGTDGGADPGTTEPDPPAGRHTPAPSPSAEPEQDAGDAGETGDGAGDGTGDEAGGTTEPAPPAPGGGTPDPEPEDPYNPLDPLGIGKQIEDLLTGGLTRPPATAPTAPATDPADGAVDGEAADGPAGTGKTTPGTTGKDPAGTGDEPGTADGTTGDARGEDAGDGEDGGNTGKGDAGQAPRDGEDAGDPENGEDGKDAEDGADGKDAQNGKDAEDAADEPSGTPEFDPDDLSGYPCPEFDAEAYENAPGETTEALLPDDPWVLLSSRLDLHGLAYDGIVEVKTSTGKVKKVLKFTATGIDIKDLHQQVVGPGGSTTHVEARKGSTSTITNGKVTMYTEELSGKLLGLLRVTFSPKSPPPLTLPELFFTDVKVVQAGQFGGDLTVPGMHLYTTTG</sequence>
<feature type="compositionally biased region" description="Gly residues" evidence="1">
    <location>
        <begin position="160"/>
        <end position="174"/>
    </location>
</feature>
<feature type="compositionally biased region" description="Basic and acidic residues" evidence="1">
    <location>
        <begin position="314"/>
        <end position="335"/>
    </location>
</feature>
<keyword evidence="3" id="KW-1185">Reference proteome</keyword>
<feature type="compositionally biased region" description="Basic and acidic residues" evidence="1">
    <location>
        <begin position="83"/>
        <end position="103"/>
    </location>
</feature>
<reference evidence="2 3" key="1">
    <citation type="submission" date="2020-09" db="EMBL/GenBank/DDBJ databases">
        <title>Biosynthesis of the nuclear factor of activated T cells inhibitor NFAT-133 and its congeners in Streptomyces pactum.</title>
        <authorList>
            <person name="Zhou W."/>
            <person name="Posri P."/>
            <person name="Abugrain M.E."/>
            <person name="Weisberg A.J."/>
            <person name="Chang J.H."/>
            <person name="Mahmud T."/>
        </authorList>
    </citation>
    <scope>NUCLEOTIDE SEQUENCE [LARGE SCALE GENOMIC DNA]</scope>
    <source>
        <strain evidence="2 3">ATCC 27456</strain>
    </source>
</reference>
<proteinExistence type="predicted"/>
<accession>A0ABS0NPF8</accession>
<protein>
    <submittedName>
        <fullName evidence="2">Hydrogenase expression protein HypF</fullName>
    </submittedName>
</protein>
<name>A0ABS0NPF8_9ACTN</name>
<feature type="region of interest" description="Disordered" evidence="1">
    <location>
        <begin position="70"/>
        <end position="362"/>
    </location>
</feature>
<dbReference type="Proteomes" id="UP000807371">
    <property type="component" value="Unassembled WGS sequence"/>
</dbReference>
<feature type="compositionally biased region" description="Low complexity" evidence="1">
    <location>
        <begin position="221"/>
        <end position="277"/>
    </location>
</feature>
<comment type="caution">
    <text evidence="2">The sequence shown here is derived from an EMBL/GenBank/DDBJ whole genome shotgun (WGS) entry which is preliminary data.</text>
</comment>
<feature type="compositionally biased region" description="Gly residues" evidence="1">
    <location>
        <begin position="111"/>
        <end position="129"/>
    </location>
</feature>